<sequence length="242" mass="25659">MSDVTADAPTFPPLLRGEPVRRAPLPEAVARARAGTDPGLILHRLDAERLSAAIVLAPEEPLGSAMLAVLALANGFADAFGALAPSEIAAQFDWPGGIRINGGLCGTLRAAAATRDPQAEPDWLVVGLDLALTSSRVHEPGHHPDRTSLIEEGCGDLAATDLLSAWGRHALYWIDMLDRGERKRLHAMWTGRAFGLNGPVTVTLPGRQETGTFLGLDETGGMILKSDGATRLLPLTLMLEDL</sequence>
<dbReference type="RefSeq" id="WP_043766711.1">
    <property type="nucleotide sequence ID" value="NZ_JAME01000004.1"/>
</dbReference>
<dbReference type="InterPro" id="IPR004143">
    <property type="entry name" value="BPL_LPL_catalytic"/>
</dbReference>
<dbReference type="AlphaFoldDB" id="X7FBV4"/>
<feature type="domain" description="DUF4444" evidence="1">
    <location>
        <begin position="209"/>
        <end position="241"/>
    </location>
</feature>
<comment type="caution">
    <text evidence="3">The sequence shown here is derived from an EMBL/GenBank/DDBJ whole genome shotgun (WGS) entry which is preliminary data.</text>
</comment>
<dbReference type="Proteomes" id="UP000023430">
    <property type="component" value="Unassembled WGS sequence"/>
</dbReference>
<dbReference type="OrthoDB" id="7657788at2"/>
<proteinExistence type="predicted"/>
<gene>
    <name evidence="3" type="ORF">RISW2_15810</name>
</gene>
<dbReference type="Pfam" id="PF14563">
    <property type="entry name" value="DUF4444"/>
    <property type="match status" value="1"/>
</dbReference>
<dbReference type="InterPro" id="IPR045864">
    <property type="entry name" value="aa-tRNA-synth_II/BPL/LPL"/>
</dbReference>
<name>X7FBV4_9RHOB</name>
<dbReference type="Gene3D" id="3.30.930.10">
    <property type="entry name" value="Bira Bifunctional Protein, Domain 2"/>
    <property type="match status" value="1"/>
</dbReference>
<reference evidence="3 4" key="1">
    <citation type="submission" date="2014-01" db="EMBL/GenBank/DDBJ databases">
        <title>Roseivivax isoporae LMG 25204 Genome Sequencing.</title>
        <authorList>
            <person name="Lai Q."/>
            <person name="Li G."/>
            <person name="Shao Z."/>
        </authorList>
    </citation>
    <scope>NUCLEOTIDE SEQUENCE [LARGE SCALE GENOMIC DNA]</scope>
    <source>
        <strain evidence="3 4">LMG 25204</strain>
    </source>
</reference>
<dbReference type="Gene3D" id="2.30.30.100">
    <property type="match status" value="1"/>
</dbReference>
<organism evidence="3 4">
    <name type="scientific">Roseivivax isoporae LMG 25204</name>
    <dbReference type="NCBI Taxonomy" id="1449351"/>
    <lineage>
        <taxon>Bacteria</taxon>
        <taxon>Pseudomonadati</taxon>
        <taxon>Pseudomonadota</taxon>
        <taxon>Alphaproteobacteria</taxon>
        <taxon>Rhodobacterales</taxon>
        <taxon>Roseobacteraceae</taxon>
        <taxon>Roseivivax</taxon>
    </lineage>
</organism>
<dbReference type="InterPro" id="IPR028044">
    <property type="entry name" value="DUF4444"/>
</dbReference>
<keyword evidence="4" id="KW-1185">Reference proteome</keyword>
<dbReference type="EMBL" id="JAME01000004">
    <property type="protein sequence ID" value="ETX30300.1"/>
    <property type="molecule type" value="Genomic_DNA"/>
</dbReference>
<protein>
    <submittedName>
        <fullName evidence="3">Uncharacterized protein</fullName>
    </submittedName>
</protein>
<dbReference type="eggNOG" id="COG0340">
    <property type="taxonomic scope" value="Bacteria"/>
</dbReference>
<feature type="domain" description="BPL/LPL catalytic" evidence="2">
    <location>
        <begin position="11"/>
        <end position="190"/>
    </location>
</feature>
<accession>X7FBV4</accession>
<evidence type="ECO:0000313" key="3">
    <source>
        <dbReference type="EMBL" id="ETX30300.1"/>
    </source>
</evidence>
<dbReference type="STRING" id="1449351.RISW2_15810"/>
<evidence type="ECO:0000259" key="1">
    <source>
        <dbReference type="Pfam" id="PF14563"/>
    </source>
</evidence>
<evidence type="ECO:0000313" key="4">
    <source>
        <dbReference type="Proteomes" id="UP000023430"/>
    </source>
</evidence>
<dbReference type="Pfam" id="PF16917">
    <property type="entry name" value="BPL_LplA_LipB_2"/>
    <property type="match status" value="1"/>
</dbReference>
<evidence type="ECO:0000259" key="2">
    <source>
        <dbReference type="Pfam" id="PF16917"/>
    </source>
</evidence>